<dbReference type="EMBL" id="SLUI01000012">
    <property type="protein sequence ID" value="TCL35417.1"/>
    <property type="molecule type" value="Genomic_DNA"/>
</dbReference>
<reference evidence="1 2" key="1">
    <citation type="submission" date="2019-03" db="EMBL/GenBank/DDBJ databases">
        <title>Genomic Encyclopedia of Type Strains, Phase IV (KMG-IV): sequencing the most valuable type-strain genomes for metagenomic binning, comparative biology and taxonomic classification.</title>
        <authorList>
            <person name="Goeker M."/>
        </authorList>
    </citation>
    <scope>NUCLEOTIDE SEQUENCE [LARGE SCALE GENOMIC DNA]</scope>
    <source>
        <strain evidence="1 2">DSM 15969</strain>
    </source>
</reference>
<proteinExistence type="predicted"/>
<evidence type="ECO:0000313" key="1">
    <source>
        <dbReference type="EMBL" id="TCL35417.1"/>
    </source>
</evidence>
<keyword evidence="2" id="KW-1185">Reference proteome</keyword>
<dbReference type="GO" id="GO:0016787">
    <property type="term" value="F:hydrolase activity"/>
    <property type="evidence" value="ECO:0007669"/>
    <property type="project" value="UniProtKB-KW"/>
</dbReference>
<dbReference type="RefSeq" id="WP_132082519.1">
    <property type="nucleotide sequence ID" value="NZ_SLUI01000012.1"/>
</dbReference>
<dbReference type="PANTHER" id="PTHR35336">
    <property type="entry name" value="ADENOSYLCOBINAMIDE AMIDOHYDROLASE"/>
    <property type="match status" value="1"/>
</dbReference>
<accession>A0A4R1PWP1</accession>
<dbReference type="InterPro" id="IPR002808">
    <property type="entry name" value="AdoCbi_amidolase"/>
</dbReference>
<dbReference type="AlphaFoldDB" id="A0A4R1PWP1"/>
<gene>
    <name evidence="1" type="ORF">EV210_11276</name>
</gene>
<dbReference type="OrthoDB" id="9767827at2"/>
<evidence type="ECO:0000313" key="2">
    <source>
        <dbReference type="Proteomes" id="UP000295063"/>
    </source>
</evidence>
<keyword evidence="1" id="KW-0378">Hydrolase</keyword>
<dbReference type="InterPro" id="IPR052209">
    <property type="entry name" value="CbiZ"/>
</dbReference>
<dbReference type="PANTHER" id="PTHR35336:SF5">
    <property type="entry name" value="ADENOSYLCOBINAMIDE AMIDOHYDROLASE"/>
    <property type="match status" value="1"/>
</dbReference>
<dbReference type="Proteomes" id="UP000295063">
    <property type="component" value="Unassembled WGS sequence"/>
</dbReference>
<protein>
    <submittedName>
        <fullName evidence="1">Adenosylcobinamide amidohydrolase</fullName>
    </submittedName>
</protein>
<organism evidence="1 2">
    <name type="scientific">Anaerospora hongkongensis</name>
    <dbReference type="NCBI Taxonomy" id="244830"/>
    <lineage>
        <taxon>Bacteria</taxon>
        <taxon>Bacillati</taxon>
        <taxon>Bacillota</taxon>
        <taxon>Negativicutes</taxon>
        <taxon>Selenomonadales</taxon>
        <taxon>Sporomusaceae</taxon>
        <taxon>Anaerospora</taxon>
    </lineage>
</organism>
<name>A0A4R1PWP1_9FIRM</name>
<sequence length="341" mass="36779">MTSQLLKTGGTLFADEHSIICRFPAPRLTLSTSLYNGGYLMAEAVFNHRLSLFVNSEADLPGGNLENYLALVAAERKLNRDCTTGLLTSAEMHCRGYQALSYQNLTVETLATAGVDQNAARAGEPACYYEDNGRYHPVGGTINILAFTNAKLAHGTMAKALVTITEAKTATLQELAVQSCCTQGSATGTGTDGIIFATDPSSTLACTDAGTQSKLGELLSRTAKSAIKQALALQCRIDPRRQGSIQERIRRLELAADSRADSIPDSGQARLLLAMSHCAWQEYCWGLLGISELYQFLSYLETPSLQPLGLSLSVALRTKISALRQELHLSDGTNGENFPEY</sequence>
<comment type="caution">
    <text evidence="1">The sequence shown here is derived from an EMBL/GenBank/DDBJ whole genome shotgun (WGS) entry which is preliminary data.</text>
</comment>
<dbReference type="Pfam" id="PF01955">
    <property type="entry name" value="CbiZ"/>
    <property type="match status" value="1"/>
</dbReference>